<dbReference type="PANTHER" id="PTHR47590">
    <property type="entry name" value="F-BOX/KELCH-REPEAT PROTEIN SKIP25"/>
    <property type="match status" value="1"/>
</dbReference>
<evidence type="ECO:0000256" key="2">
    <source>
        <dbReference type="SAM" id="MobiDB-lite"/>
    </source>
</evidence>
<dbReference type="PANTHER" id="PTHR47590:SF1">
    <property type="entry name" value="F-BOX_KELCH-REPEAT PROTEIN SKIP25"/>
    <property type="match status" value="1"/>
</dbReference>
<keyword evidence="4" id="KW-1185">Reference proteome</keyword>
<sequence length="377" mass="41675">MSNDISPASKRIKLNPHHQNDNDNEGFDPLLPGLPNHLAQVCLSLLPPFSLFSVCRSWRRLIYTPSFPPFLSLYALFSTSSPHQSLHFRSFDPISSTWHVLPPPPSDPPLRLLLRHPSFVSRNLPIQSLSVAGDLLILAATAADFSPAIPRPIVFHTRGWRWAFGPPLAAPRRWCAAGSLRGSAYVASGIGSQFSQEVARTVERWDLERESAWERVSDLKNGRFRRDAIDAVGWRGKLCMVNVQGGSMKDGVVYDAEKDAWEEMPAGMIGGWRGPAAAMDEEEMFMVDEAKGVLRRYDEERDDWEKVVESERLRGAEQIAAGGGKVCVVCGGGRGIVVVDVVSPSPGRIWEVETPSGLEAVAVHVLPRMSIPVQPRK</sequence>
<accession>W9SK71</accession>
<dbReference type="SUPFAM" id="SSF117281">
    <property type="entry name" value="Kelch motif"/>
    <property type="match status" value="1"/>
</dbReference>
<dbReference type="SUPFAM" id="SSF81383">
    <property type="entry name" value="F-box domain"/>
    <property type="match status" value="1"/>
</dbReference>
<feature type="region of interest" description="Disordered" evidence="2">
    <location>
        <begin position="1"/>
        <end position="28"/>
    </location>
</feature>
<dbReference type="Proteomes" id="UP000030645">
    <property type="component" value="Unassembled WGS sequence"/>
</dbReference>
<name>W9SK71_9ROSA</name>
<keyword evidence="1" id="KW-0175">Coiled coil</keyword>
<dbReference type="STRING" id="981085.W9SK71"/>
<proteinExistence type="predicted"/>
<dbReference type="KEGG" id="mnt:21405537"/>
<dbReference type="eggNOG" id="KOG1072">
    <property type="taxonomic scope" value="Eukaryota"/>
</dbReference>
<organism evidence="3 4">
    <name type="scientific">Morus notabilis</name>
    <dbReference type="NCBI Taxonomy" id="981085"/>
    <lineage>
        <taxon>Eukaryota</taxon>
        <taxon>Viridiplantae</taxon>
        <taxon>Streptophyta</taxon>
        <taxon>Embryophyta</taxon>
        <taxon>Tracheophyta</taxon>
        <taxon>Spermatophyta</taxon>
        <taxon>Magnoliopsida</taxon>
        <taxon>eudicotyledons</taxon>
        <taxon>Gunneridae</taxon>
        <taxon>Pentapetalae</taxon>
        <taxon>rosids</taxon>
        <taxon>fabids</taxon>
        <taxon>Rosales</taxon>
        <taxon>Moraceae</taxon>
        <taxon>Moreae</taxon>
        <taxon>Morus</taxon>
    </lineage>
</organism>
<gene>
    <name evidence="3" type="ORF">L484_022730</name>
</gene>
<dbReference type="OrthoDB" id="1899182at2759"/>
<evidence type="ECO:0000256" key="1">
    <source>
        <dbReference type="SAM" id="Coils"/>
    </source>
</evidence>
<reference evidence="4" key="1">
    <citation type="submission" date="2013-01" db="EMBL/GenBank/DDBJ databases">
        <title>Draft Genome Sequence of a Mulberry Tree, Morus notabilis C.K. Schneid.</title>
        <authorList>
            <person name="He N."/>
            <person name="Zhao S."/>
        </authorList>
    </citation>
    <scope>NUCLEOTIDE SEQUENCE</scope>
</reference>
<protein>
    <recommendedName>
        <fullName evidence="5">F-box/kelch-repeat protein SKIP25</fullName>
    </recommendedName>
</protein>
<dbReference type="InterPro" id="IPR015915">
    <property type="entry name" value="Kelch-typ_b-propeller"/>
</dbReference>
<feature type="coiled-coil region" evidence="1">
    <location>
        <begin position="287"/>
        <end position="314"/>
    </location>
</feature>
<dbReference type="AlphaFoldDB" id="W9SK71"/>
<evidence type="ECO:0000313" key="3">
    <source>
        <dbReference type="EMBL" id="EXC35177.1"/>
    </source>
</evidence>
<dbReference type="EMBL" id="KE346357">
    <property type="protein sequence ID" value="EXC35177.1"/>
    <property type="molecule type" value="Genomic_DNA"/>
</dbReference>
<dbReference type="InterPro" id="IPR036047">
    <property type="entry name" value="F-box-like_dom_sf"/>
</dbReference>
<dbReference type="Gene3D" id="2.120.10.80">
    <property type="entry name" value="Kelch-type beta propeller"/>
    <property type="match status" value="1"/>
</dbReference>
<evidence type="ECO:0000313" key="4">
    <source>
        <dbReference type="Proteomes" id="UP000030645"/>
    </source>
</evidence>
<evidence type="ECO:0008006" key="5">
    <source>
        <dbReference type="Google" id="ProtNLM"/>
    </source>
</evidence>